<dbReference type="RefSeq" id="WP_252172121.1">
    <property type="nucleotide sequence ID" value="NZ_CP098805.1"/>
</dbReference>
<proteinExistence type="predicted"/>
<evidence type="ECO:0000313" key="4">
    <source>
        <dbReference type="Proteomes" id="UP001055420"/>
    </source>
</evidence>
<feature type="compositionally biased region" description="Basic and acidic residues" evidence="1">
    <location>
        <begin position="1"/>
        <end position="11"/>
    </location>
</feature>
<name>A0ABY4XT38_9BACT</name>
<evidence type="ECO:0000259" key="2">
    <source>
        <dbReference type="Pfam" id="PF19763"/>
    </source>
</evidence>
<dbReference type="Pfam" id="PF19763">
    <property type="entry name" value="DUF6250"/>
    <property type="match status" value="1"/>
</dbReference>
<accession>A0ABY4XT38</accession>
<reference evidence="3" key="1">
    <citation type="submission" date="2022-06" db="EMBL/GenBank/DDBJ databases">
        <title>Novel species in genus Dyadobacter.</title>
        <authorList>
            <person name="Ma C."/>
        </authorList>
    </citation>
    <scope>NUCLEOTIDE SEQUENCE</scope>
    <source>
        <strain evidence="3">CY22</strain>
    </source>
</reference>
<feature type="domain" description="DUF6250" evidence="2">
    <location>
        <begin position="2"/>
        <end position="26"/>
    </location>
</feature>
<gene>
    <name evidence="3" type="ORF">NFI80_08945</name>
</gene>
<feature type="region of interest" description="Disordered" evidence="1">
    <location>
        <begin position="1"/>
        <end position="26"/>
    </location>
</feature>
<evidence type="ECO:0000256" key="1">
    <source>
        <dbReference type="SAM" id="MobiDB-lite"/>
    </source>
</evidence>
<sequence length="26" mass="2966">MVDGGKNDRLSDLNQFWMATDPRNAN</sequence>
<dbReference type="InterPro" id="IPR046217">
    <property type="entry name" value="DUF6250"/>
</dbReference>
<keyword evidence="4" id="KW-1185">Reference proteome</keyword>
<dbReference type="EMBL" id="CP098805">
    <property type="protein sequence ID" value="USJ33555.1"/>
    <property type="molecule type" value="Genomic_DNA"/>
</dbReference>
<protein>
    <submittedName>
        <fullName evidence="3">DUF6250 domain-containing protein</fullName>
    </submittedName>
</protein>
<organism evidence="3 4">
    <name type="scientific">Dyadobacter chenhuakuii</name>
    <dbReference type="NCBI Taxonomy" id="2909339"/>
    <lineage>
        <taxon>Bacteria</taxon>
        <taxon>Pseudomonadati</taxon>
        <taxon>Bacteroidota</taxon>
        <taxon>Cytophagia</taxon>
        <taxon>Cytophagales</taxon>
        <taxon>Spirosomataceae</taxon>
        <taxon>Dyadobacter</taxon>
    </lineage>
</organism>
<evidence type="ECO:0000313" key="3">
    <source>
        <dbReference type="EMBL" id="USJ33555.1"/>
    </source>
</evidence>
<dbReference type="Proteomes" id="UP001055420">
    <property type="component" value="Chromosome"/>
</dbReference>